<dbReference type="Proteomes" id="UP000019151">
    <property type="component" value="Chromosome"/>
</dbReference>
<dbReference type="Gene3D" id="3.10.20.600">
    <property type="match status" value="1"/>
</dbReference>
<keyword evidence="1 2" id="KW-0732">Signal</keyword>
<dbReference type="InterPro" id="IPR003715">
    <property type="entry name" value="Poly_export_N"/>
</dbReference>
<evidence type="ECO:0000256" key="2">
    <source>
        <dbReference type="SAM" id="SignalP"/>
    </source>
</evidence>
<feature type="domain" description="Soluble ligand binding" evidence="4">
    <location>
        <begin position="120"/>
        <end position="168"/>
    </location>
</feature>
<dbReference type="GO" id="GO:0015159">
    <property type="term" value="F:polysaccharide transmembrane transporter activity"/>
    <property type="evidence" value="ECO:0007669"/>
    <property type="project" value="InterPro"/>
</dbReference>
<evidence type="ECO:0000259" key="3">
    <source>
        <dbReference type="Pfam" id="PF02563"/>
    </source>
</evidence>
<protein>
    <submittedName>
        <fullName evidence="5">Polysaccharide export protein</fullName>
    </submittedName>
</protein>
<gene>
    <name evidence="5" type="ORF">J421_3488</name>
</gene>
<evidence type="ECO:0000313" key="5">
    <source>
        <dbReference type="EMBL" id="AHG91025.1"/>
    </source>
</evidence>
<dbReference type="EMBL" id="CP007128">
    <property type="protein sequence ID" value="AHG91025.1"/>
    <property type="molecule type" value="Genomic_DNA"/>
</dbReference>
<dbReference type="STRING" id="861299.J421_3488"/>
<evidence type="ECO:0000259" key="4">
    <source>
        <dbReference type="Pfam" id="PF10531"/>
    </source>
</evidence>
<reference evidence="5 6" key="1">
    <citation type="journal article" date="2014" name="Genome Announc.">
        <title>Genome Sequence and Methylome of Soil Bacterium Gemmatirosa kalamazoonensis KBS708T, a Member of the Rarely Cultivated Gemmatimonadetes Phylum.</title>
        <authorList>
            <person name="Debruyn J.M."/>
            <person name="Radosevich M."/>
            <person name="Wommack K.E."/>
            <person name="Polson S.W."/>
            <person name="Hauser L.J."/>
            <person name="Fawaz M.N."/>
            <person name="Korlach J."/>
            <person name="Tsai Y.C."/>
        </authorList>
    </citation>
    <scope>NUCLEOTIDE SEQUENCE [LARGE SCALE GENOMIC DNA]</scope>
    <source>
        <strain evidence="5 6">KBS708</strain>
    </source>
</reference>
<organism evidence="5 6">
    <name type="scientific">Gemmatirosa kalamazoonensis</name>
    <dbReference type="NCBI Taxonomy" id="861299"/>
    <lineage>
        <taxon>Bacteria</taxon>
        <taxon>Pseudomonadati</taxon>
        <taxon>Gemmatimonadota</taxon>
        <taxon>Gemmatimonadia</taxon>
        <taxon>Gemmatimonadales</taxon>
        <taxon>Gemmatimonadaceae</taxon>
        <taxon>Gemmatirosa</taxon>
    </lineage>
</organism>
<dbReference type="Gene3D" id="3.30.1950.10">
    <property type="entry name" value="wza like domain"/>
    <property type="match status" value="1"/>
</dbReference>
<dbReference type="HOGENOM" id="CLU_1238733_0_0_0"/>
<sequence>MRFATRSLLLLLALSLALQTTAAQAVASTAAVTDDSVAVAARRAAQVAIAVGDRVTVRVWREPGYSDSLTVDDRGEVVLPRLGPMRVAGRTISSLQDTLRSRYAEYLRNPSVAVTVYRRVGVQGEVKKPNLYFVDATMTLREVIALAGGITENGNPDHVTIVRGGQPIPLGKWTEGGPASVDLRSGDQVVVGRRSWLSRNVLAVVSTAGLVMSVLLPVLRNNK</sequence>
<dbReference type="Pfam" id="PF02563">
    <property type="entry name" value="Poly_export"/>
    <property type="match status" value="1"/>
</dbReference>
<feature type="chain" id="PRO_5004794241" evidence="2">
    <location>
        <begin position="26"/>
        <end position="223"/>
    </location>
</feature>
<evidence type="ECO:0000313" key="6">
    <source>
        <dbReference type="Proteomes" id="UP000019151"/>
    </source>
</evidence>
<evidence type="ECO:0000256" key="1">
    <source>
        <dbReference type="ARBA" id="ARBA00022729"/>
    </source>
</evidence>
<dbReference type="InterPro" id="IPR049712">
    <property type="entry name" value="Poly_export"/>
</dbReference>
<dbReference type="KEGG" id="gba:J421_3488"/>
<dbReference type="AlphaFoldDB" id="W0RL21"/>
<proteinExistence type="predicted"/>
<feature type="domain" description="Polysaccharide export protein N-terminal" evidence="3">
    <location>
        <begin position="44"/>
        <end position="116"/>
    </location>
</feature>
<dbReference type="PANTHER" id="PTHR33619:SF3">
    <property type="entry name" value="POLYSACCHARIDE EXPORT PROTEIN GFCE-RELATED"/>
    <property type="match status" value="1"/>
</dbReference>
<keyword evidence="6" id="KW-1185">Reference proteome</keyword>
<name>W0RL21_9BACT</name>
<dbReference type="InParanoid" id="W0RL21"/>
<dbReference type="SUPFAM" id="SSF142984">
    <property type="entry name" value="Nqo1 middle domain-like"/>
    <property type="match status" value="1"/>
</dbReference>
<dbReference type="Pfam" id="PF10531">
    <property type="entry name" value="SLBB"/>
    <property type="match status" value="1"/>
</dbReference>
<dbReference type="PANTHER" id="PTHR33619">
    <property type="entry name" value="POLYSACCHARIDE EXPORT PROTEIN GFCE-RELATED"/>
    <property type="match status" value="1"/>
</dbReference>
<feature type="signal peptide" evidence="2">
    <location>
        <begin position="1"/>
        <end position="25"/>
    </location>
</feature>
<accession>W0RL21</accession>
<dbReference type="InterPro" id="IPR019554">
    <property type="entry name" value="Soluble_ligand-bd"/>
</dbReference>
<dbReference type="eggNOG" id="COG1596">
    <property type="taxonomic scope" value="Bacteria"/>
</dbReference>